<evidence type="ECO:0000256" key="1">
    <source>
        <dbReference type="SAM" id="Coils"/>
    </source>
</evidence>
<gene>
    <name evidence="2" type="ORF">OXX778_LOCUS12134</name>
</gene>
<protein>
    <submittedName>
        <fullName evidence="2">Uncharacterized protein</fullName>
    </submittedName>
</protein>
<keyword evidence="3" id="KW-1185">Reference proteome</keyword>
<organism evidence="2 3">
    <name type="scientific">Brachionus calyciflorus</name>
    <dbReference type="NCBI Taxonomy" id="104777"/>
    <lineage>
        <taxon>Eukaryota</taxon>
        <taxon>Metazoa</taxon>
        <taxon>Spiralia</taxon>
        <taxon>Gnathifera</taxon>
        <taxon>Rotifera</taxon>
        <taxon>Eurotatoria</taxon>
        <taxon>Monogononta</taxon>
        <taxon>Pseudotrocha</taxon>
        <taxon>Ploima</taxon>
        <taxon>Brachionidae</taxon>
        <taxon>Brachionus</taxon>
    </lineage>
</organism>
<feature type="coiled-coil region" evidence="1">
    <location>
        <begin position="100"/>
        <end position="134"/>
    </location>
</feature>
<accession>A0A814AI43</accession>
<comment type="caution">
    <text evidence="2">The sequence shown here is derived from an EMBL/GenBank/DDBJ whole genome shotgun (WGS) entry which is preliminary data.</text>
</comment>
<dbReference type="EMBL" id="CAJNOC010002152">
    <property type="protein sequence ID" value="CAF0915676.1"/>
    <property type="molecule type" value="Genomic_DNA"/>
</dbReference>
<dbReference type="Proteomes" id="UP000663879">
    <property type="component" value="Unassembled WGS sequence"/>
</dbReference>
<reference evidence="2" key="1">
    <citation type="submission" date="2021-02" db="EMBL/GenBank/DDBJ databases">
        <authorList>
            <person name="Nowell W R."/>
        </authorList>
    </citation>
    <scope>NUCLEOTIDE SEQUENCE</scope>
    <source>
        <strain evidence="2">Ploen Becks lab</strain>
    </source>
</reference>
<keyword evidence="1" id="KW-0175">Coiled coil</keyword>
<sequence length="291" mass="33441">MSQINPSSPMDEEGLNEFFNSDFDFNLLKKCEKVKIRPRNSAKDLANEVWIFLLSLENNRILPESTEVFYHDNSELNKSTQAETSTGSDKSCSSKNPDIMTKILNEVLELKKEVNELKINVSNFTKINNELTRKNEILISNKFRFSNSIGKSIKPSYAALAGKNRDKKAVVKKKKTVVGNLNVEGVAGAFRNIHFYVGNWNNSTTKEKVVEYINKFAKVNKIEELTTKYNYYKSFNVEVNDCYNSKMLNPESWTVNVRVKRFYLKREAKEKVSVENNVQMGTEENNPSDLN</sequence>
<name>A0A814AI43_9BILA</name>
<proteinExistence type="predicted"/>
<dbReference type="AlphaFoldDB" id="A0A814AI43"/>
<evidence type="ECO:0000313" key="3">
    <source>
        <dbReference type="Proteomes" id="UP000663879"/>
    </source>
</evidence>
<evidence type="ECO:0000313" key="2">
    <source>
        <dbReference type="EMBL" id="CAF0915676.1"/>
    </source>
</evidence>